<evidence type="ECO:0000256" key="3">
    <source>
        <dbReference type="ARBA" id="ARBA00022989"/>
    </source>
</evidence>
<organism evidence="6 7">
    <name type="scientific">Prymnesium parvum</name>
    <name type="common">Toxic golden alga</name>
    <dbReference type="NCBI Taxonomy" id="97485"/>
    <lineage>
        <taxon>Eukaryota</taxon>
        <taxon>Haptista</taxon>
        <taxon>Haptophyta</taxon>
        <taxon>Prymnesiophyceae</taxon>
        <taxon>Prymnesiales</taxon>
        <taxon>Prymnesiaceae</taxon>
        <taxon>Prymnesium</taxon>
    </lineage>
</organism>
<keyword evidence="4 5" id="KW-0472">Membrane</keyword>
<feature type="transmembrane region" description="Helical" evidence="5">
    <location>
        <begin position="249"/>
        <end position="270"/>
    </location>
</feature>
<reference evidence="6 7" key="1">
    <citation type="journal article" date="2024" name="Science">
        <title>Giant polyketide synthase enzymes in the biosynthesis of giant marine polyether toxins.</title>
        <authorList>
            <person name="Fallon T.R."/>
            <person name="Shende V.V."/>
            <person name="Wierzbicki I.H."/>
            <person name="Pendleton A.L."/>
            <person name="Watervoot N.F."/>
            <person name="Auber R.P."/>
            <person name="Gonzalez D.J."/>
            <person name="Wisecaver J.H."/>
            <person name="Moore B.S."/>
        </authorList>
    </citation>
    <scope>NUCLEOTIDE SEQUENCE [LARGE SCALE GENOMIC DNA]</scope>
    <source>
        <strain evidence="6 7">12B1</strain>
    </source>
</reference>
<name>A0AB34K1R9_PRYPA</name>
<dbReference type="InterPro" id="IPR051598">
    <property type="entry name" value="TSUP/Inactive_protease-like"/>
</dbReference>
<keyword evidence="2 5" id="KW-0812">Transmembrane</keyword>
<evidence type="ECO:0000313" key="7">
    <source>
        <dbReference type="Proteomes" id="UP001515480"/>
    </source>
</evidence>
<evidence type="ECO:0000256" key="1">
    <source>
        <dbReference type="ARBA" id="ARBA00004141"/>
    </source>
</evidence>
<feature type="transmembrane region" description="Helical" evidence="5">
    <location>
        <begin position="309"/>
        <end position="328"/>
    </location>
</feature>
<feature type="transmembrane region" description="Helical" evidence="5">
    <location>
        <begin position="277"/>
        <end position="297"/>
    </location>
</feature>
<feature type="transmembrane region" description="Helical" evidence="5">
    <location>
        <begin position="74"/>
        <end position="97"/>
    </location>
</feature>
<gene>
    <name evidence="6" type="ORF">AB1Y20_015866</name>
</gene>
<sequence length="332" mass="34070">MVPSPPWHTTCRLIFSAHPLAIRPRAYRPSLRASTFREHSALDLIPRSLRASPPRRGLSVTSHTPSTRPPYATVFGSGLAGGCLGGLVGLGGGAIMVPMMTAFAGFTQHAAVGTSSAAVASTGLAGCFSFASSGKVDFMAAGAIASTAMVGARFGARFTSRFNQTQLQRTFAVFQLVVAPLVPIKGYLVRQSKAEAHTLSTDDPPQLSAVQMAKLAAIGLCSGVASGMFGIGGGVVITPALCLLTDMQHATVLGTTLTSMAPPGVVSAVTHHRMGNVTVSAVLPLCVGSACVALLGGQLAVHSPSEEPLQLIFALVIAAMGGQKLWALRGKV</sequence>
<feature type="transmembrane region" description="Helical" evidence="5">
    <location>
        <begin position="138"/>
        <end position="156"/>
    </location>
</feature>
<protein>
    <recommendedName>
        <fullName evidence="8">Membrane transporter protein</fullName>
    </recommendedName>
</protein>
<dbReference type="Pfam" id="PF01925">
    <property type="entry name" value="TauE"/>
    <property type="match status" value="2"/>
</dbReference>
<dbReference type="PANTHER" id="PTHR43701:SF2">
    <property type="entry name" value="MEMBRANE TRANSPORTER PROTEIN YJNA-RELATED"/>
    <property type="match status" value="1"/>
</dbReference>
<evidence type="ECO:0000256" key="5">
    <source>
        <dbReference type="SAM" id="Phobius"/>
    </source>
</evidence>
<feature type="transmembrane region" description="Helical" evidence="5">
    <location>
        <begin position="109"/>
        <end position="132"/>
    </location>
</feature>
<evidence type="ECO:0008006" key="8">
    <source>
        <dbReference type="Google" id="ProtNLM"/>
    </source>
</evidence>
<dbReference type="Proteomes" id="UP001515480">
    <property type="component" value="Unassembled WGS sequence"/>
</dbReference>
<proteinExistence type="predicted"/>
<evidence type="ECO:0000313" key="6">
    <source>
        <dbReference type="EMBL" id="KAL1527187.1"/>
    </source>
</evidence>
<evidence type="ECO:0000256" key="2">
    <source>
        <dbReference type="ARBA" id="ARBA00022692"/>
    </source>
</evidence>
<accession>A0AB34K1R9</accession>
<dbReference type="AlphaFoldDB" id="A0AB34K1R9"/>
<feature type="transmembrane region" description="Helical" evidence="5">
    <location>
        <begin position="215"/>
        <end position="237"/>
    </location>
</feature>
<comment type="caution">
    <text evidence="6">The sequence shown here is derived from an EMBL/GenBank/DDBJ whole genome shotgun (WGS) entry which is preliminary data.</text>
</comment>
<dbReference type="PANTHER" id="PTHR43701">
    <property type="entry name" value="MEMBRANE TRANSPORTER PROTEIN MJ0441-RELATED"/>
    <property type="match status" value="1"/>
</dbReference>
<dbReference type="InterPro" id="IPR002781">
    <property type="entry name" value="TM_pro_TauE-like"/>
</dbReference>
<keyword evidence="3 5" id="KW-1133">Transmembrane helix</keyword>
<evidence type="ECO:0000256" key="4">
    <source>
        <dbReference type="ARBA" id="ARBA00023136"/>
    </source>
</evidence>
<dbReference type="EMBL" id="JBGBPQ010000003">
    <property type="protein sequence ID" value="KAL1527187.1"/>
    <property type="molecule type" value="Genomic_DNA"/>
</dbReference>
<keyword evidence="7" id="KW-1185">Reference proteome</keyword>
<dbReference type="GO" id="GO:0016020">
    <property type="term" value="C:membrane"/>
    <property type="evidence" value="ECO:0007669"/>
    <property type="project" value="UniProtKB-SubCell"/>
</dbReference>
<comment type="subcellular location">
    <subcellularLocation>
        <location evidence="1">Membrane</location>
        <topology evidence="1">Multi-pass membrane protein</topology>
    </subcellularLocation>
</comment>